<dbReference type="SUPFAM" id="SSF51735">
    <property type="entry name" value="NAD(P)-binding Rossmann-fold domains"/>
    <property type="match status" value="1"/>
</dbReference>
<dbReference type="EMBL" id="JBHSOZ010000004">
    <property type="protein sequence ID" value="MFC5713260.1"/>
    <property type="molecule type" value="Genomic_DNA"/>
</dbReference>
<dbReference type="Pfam" id="PF08338">
    <property type="entry name" value="DUF1731"/>
    <property type="match status" value="1"/>
</dbReference>
<sequence length="301" mass="33709">MNIAITGGTGFLGSLLTEHLLSKGHYVYILTRNSEGRQNKDRLEHVEWLTENAHPEKELQNIDAFINLAGASINQRWTPSAKRKILQSRIEATQETYRIMKALDPTPSVLINASAVGYYGTSKTEVFTEENGPAEQNFLQKVCDRWEQEAIKAEDLGVRTVRARFGIILSTEEGALPRMMLPYKLFAGGPVGSGKQWFSWIHVKDVINMIEFALENNHASGPMNVTAPHPYRMKDFGKELGKVMNRPHWAPAPAFALKTALGEMSVLILEGQKVLPKQAEAWGYSFSYPELRPALEDIVGK</sequence>
<accession>A0ABW0YLE6</accession>
<evidence type="ECO:0000259" key="2">
    <source>
        <dbReference type="Pfam" id="PF01370"/>
    </source>
</evidence>
<evidence type="ECO:0000259" key="3">
    <source>
        <dbReference type="Pfam" id="PF08338"/>
    </source>
</evidence>
<dbReference type="CDD" id="cd05242">
    <property type="entry name" value="SDR_a8"/>
    <property type="match status" value="1"/>
</dbReference>
<reference evidence="5" key="1">
    <citation type="journal article" date="2019" name="Int. J. Syst. Evol. Microbiol.">
        <title>The Global Catalogue of Microorganisms (GCM) 10K type strain sequencing project: providing services to taxonomists for standard genome sequencing and annotation.</title>
        <authorList>
            <consortium name="The Broad Institute Genomics Platform"/>
            <consortium name="The Broad Institute Genome Sequencing Center for Infectious Disease"/>
            <person name="Wu L."/>
            <person name="Ma J."/>
        </authorList>
    </citation>
    <scope>NUCLEOTIDE SEQUENCE [LARGE SCALE GENOMIC DNA]</scope>
    <source>
        <strain evidence="5">CECT 7184</strain>
    </source>
</reference>
<proteinExistence type="inferred from homology"/>
<dbReference type="PANTHER" id="PTHR11092:SF0">
    <property type="entry name" value="EPIMERASE FAMILY PROTEIN SDR39U1"/>
    <property type="match status" value="1"/>
</dbReference>
<dbReference type="InterPro" id="IPR013549">
    <property type="entry name" value="DUF1731"/>
</dbReference>
<evidence type="ECO:0000313" key="5">
    <source>
        <dbReference type="Proteomes" id="UP001596142"/>
    </source>
</evidence>
<gene>
    <name evidence="4" type="ORF">ACFPU1_10720</name>
</gene>
<dbReference type="NCBIfam" id="TIGR01777">
    <property type="entry name" value="yfcH"/>
    <property type="match status" value="1"/>
</dbReference>
<feature type="domain" description="NAD-dependent epimerase/dehydratase" evidence="2">
    <location>
        <begin position="3"/>
        <end position="220"/>
    </location>
</feature>
<feature type="domain" description="DUF1731" evidence="3">
    <location>
        <begin position="252"/>
        <end position="298"/>
    </location>
</feature>
<name>A0ABW0YLE6_9BACI</name>
<dbReference type="Pfam" id="PF01370">
    <property type="entry name" value="Epimerase"/>
    <property type="match status" value="1"/>
</dbReference>
<dbReference type="InterPro" id="IPR036291">
    <property type="entry name" value="NAD(P)-bd_dom_sf"/>
</dbReference>
<comment type="similarity">
    <text evidence="1">Belongs to the NAD(P)-dependent epimerase/dehydratase family. SDR39U1 subfamily.</text>
</comment>
<protein>
    <submittedName>
        <fullName evidence="4">TIGR01777 family oxidoreductase</fullName>
    </submittedName>
</protein>
<dbReference type="PANTHER" id="PTHR11092">
    <property type="entry name" value="SUGAR NUCLEOTIDE EPIMERASE RELATED"/>
    <property type="match status" value="1"/>
</dbReference>
<dbReference type="Proteomes" id="UP001596142">
    <property type="component" value="Unassembled WGS sequence"/>
</dbReference>
<comment type="caution">
    <text evidence="4">The sequence shown here is derived from an EMBL/GenBank/DDBJ whole genome shotgun (WGS) entry which is preliminary data.</text>
</comment>
<dbReference type="InterPro" id="IPR001509">
    <property type="entry name" value="Epimerase_deHydtase"/>
</dbReference>
<dbReference type="InterPro" id="IPR010099">
    <property type="entry name" value="SDR39U1"/>
</dbReference>
<evidence type="ECO:0000256" key="1">
    <source>
        <dbReference type="ARBA" id="ARBA00009353"/>
    </source>
</evidence>
<keyword evidence="5" id="KW-1185">Reference proteome</keyword>
<evidence type="ECO:0000313" key="4">
    <source>
        <dbReference type="EMBL" id="MFC5713260.1"/>
    </source>
</evidence>
<dbReference type="RefSeq" id="WP_054636777.1">
    <property type="nucleotide sequence ID" value="NZ_JBHSOZ010000004.1"/>
</dbReference>
<organism evidence="4 5">
    <name type="scientific">Thalassorhabdus alkalitolerans</name>
    <dbReference type="NCBI Taxonomy" id="2282697"/>
    <lineage>
        <taxon>Bacteria</taxon>
        <taxon>Bacillati</taxon>
        <taxon>Bacillota</taxon>
        <taxon>Bacilli</taxon>
        <taxon>Bacillales</taxon>
        <taxon>Bacillaceae</taxon>
        <taxon>Thalassorhabdus</taxon>
    </lineage>
</organism>
<dbReference type="Gene3D" id="3.40.50.720">
    <property type="entry name" value="NAD(P)-binding Rossmann-like Domain"/>
    <property type="match status" value="1"/>
</dbReference>